<dbReference type="SUPFAM" id="SSF53137">
    <property type="entry name" value="Translational machinery components"/>
    <property type="match status" value="1"/>
</dbReference>
<keyword evidence="3" id="KW-0687">Ribonucleoprotein</keyword>
<gene>
    <name evidence="4" type="ORF">RCOM_0813870</name>
</gene>
<name>B9RY19_RICCO</name>
<keyword evidence="2 4" id="KW-0689">Ribosomal protein</keyword>
<dbReference type="FunCoup" id="B9RY19">
    <property type="interactions" value="416"/>
</dbReference>
<evidence type="ECO:0000256" key="1">
    <source>
        <dbReference type="ARBA" id="ARBA00006194"/>
    </source>
</evidence>
<comment type="similarity">
    <text evidence="1">Belongs to the universal ribosomal protein uS11 family.</text>
</comment>
<organism evidence="4 5">
    <name type="scientific">Ricinus communis</name>
    <name type="common">Castor bean</name>
    <dbReference type="NCBI Taxonomy" id="3988"/>
    <lineage>
        <taxon>Eukaryota</taxon>
        <taxon>Viridiplantae</taxon>
        <taxon>Streptophyta</taxon>
        <taxon>Embryophyta</taxon>
        <taxon>Tracheophyta</taxon>
        <taxon>Spermatophyta</taxon>
        <taxon>Magnoliopsida</taxon>
        <taxon>eudicotyledons</taxon>
        <taxon>Gunneridae</taxon>
        <taxon>Pentapetalae</taxon>
        <taxon>rosids</taxon>
        <taxon>fabids</taxon>
        <taxon>Malpighiales</taxon>
        <taxon>Euphorbiaceae</taxon>
        <taxon>Acalyphoideae</taxon>
        <taxon>Acalypheae</taxon>
        <taxon>Ricinus</taxon>
    </lineage>
</organism>
<dbReference type="AlphaFoldDB" id="B9RY19"/>
<evidence type="ECO:0000256" key="2">
    <source>
        <dbReference type="ARBA" id="ARBA00022980"/>
    </source>
</evidence>
<dbReference type="PANTHER" id="PTHR11759">
    <property type="entry name" value="40S RIBOSOMAL PROTEIN S14/30S RIBOSOMAL PROTEIN S11"/>
    <property type="match status" value="1"/>
</dbReference>
<dbReference type="Proteomes" id="UP000008311">
    <property type="component" value="Unassembled WGS sequence"/>
</dbReference>
<dbReference type="STRING" id="3988.B9RY19"/>
<dbReference type="Gene3D" id="3.30.420.80">
    <property type="entry name" value="Ribosomal protein S11"/>
    <property type="match status" value="1"/>
</dbReference>
<dbReference type="GO" id="GO:0005840">
    <property type="term" value="C:ribosome"/>
    <property type="evidence" value="ECO:0007669"/>
    <property type="project" value="UniProtKB-KW"/>
</dbReference>
<dbReference type="GO" id="GO:1990904">
    <property type="term" value="C:ribonucleoprotein complex"/>
    <property type="evidence" value="ECO:0007669"/>
    <property type="project" value="UniProtKB-KW"/>
</dbReference>
<evidence type="ECO:0000256" key="3">
    <source>
        <dbReference type="ARBA" id="ARBA00023274"/>
    </source>
</evidence>
<sequence length="226" mass="25263">MWSLSSLRKLSSSFLFRSYGGLSYIPSRYAAASSGGQESEAPKLGSLPNFGIKEALSTSNSLSSANFSAGQRDVEMGRSYKPMDFVRRTIEQDYFQFSRHNIEQNPDIVLINLKRNNTFINVLDSKGNTKFKATSGAKAVGGGGKVTRYAAEAAAEFVGRRAREMGLKSVVMRVKGFTYFKKKRQAIMSFREGFSNSRSDQNPIVYIEDVTQRPHNGCRLPKKRRI</sequence>
<dbReference type="Pfam" id="PF00411">
    <property type="entry name" value="Ribosomal_S11"/>
    <property type="match status" value="1"/>
</dbReference>
<proteinExistence type="inferred from homology"/>
<dbReference type="KEGG" id="rcu:8275323"/>
<dbReference type="EMBL" id="EQ973830">
    <property type="protein sequence ID" value="EEF43711.1"/>
    <property type="molecule type" value="Genomic_DNA"/>
</dbReference>
<protein>
    <submittedName>
        <fullName evidence="4">Mitochondrial ribosomal protein S11, putative</fullName>
    </submittedName>
</protein>
<dbReference type="InterPro" id="IPR001971">
    <property type="entry name" value="Ribosomal_uS11"/>
</dbReference>
<reference evidence="5" key="1">
    <citation type="journal article" date="2010" name="Nat. Biotechnol.">
        <title>Draft genome sequence of the oilseed species Ricinus communis.</title>
        <authorList>
            <person name="Chan A.P."/>
            <person name="Crabtree J."/>
            <person name="Zhao Q."/>
            <person name="Lorenzi H."/>
            <person name="Orvis J."/>
            <person name="Puiu D."/>
            <person name="Melake-Berhan A."/>
            <person name="Jones K.M."/>
            <person name="Redman J."/>
            <person name="Chen G."/>
            <person name="Cahoon E.B."/>
            <person name="Gedil M."/>
            <person name="Stanke M."/>
            <person name="Haas B.J."/>
            <person name="Wortman J.R."/>
            <person name="Fraser-Liggett C.M."/>
            <person name="Ravel J."/>
            <person name="Rabinowicz P.D."/>
        </authorList>
    </citation>
    <scope>NUCLEOTIDE SEQUENCE [LARGE SCALE GENOMIC DNA]</scope>
    <source>
        <strain evidence="5">cv. Hale</strain>
    </source>
</reference>
<dbReference type="OMA" id="HRLARCQ"/>
<evidence type="ECO:0000313" key="4">
    <source>
        <dbReference type="EMBL" id="EEF43711.1"/>
    </source>
</evidence>
<dbReference type="GO" id="GO:0006412">
    <property type="term" value="P:translation"/>
    <property type="evidence" value="ECO:0000318"/>
    <property type="project" value="GO_Central"/>
</dbReference>
<dbReference type="OrthoDB" id="1654884at2759"/>
<dbReference type="eggNOG" id="ENOG502RZ9G">
    <property type="taxonomic scope" value="Eukaryota"/>
</dbReference>
<dbReference type="GO" id="GO:0003735">
    <property type="term" value="F:structural constituent of ribosome"/>
    <property type="evidence" value="ECO:0000318"/>
    <property type="project" value="GO_Central"/>
</dbReference>
<accession>B9RY19</accession>
<evidence type="ECO:0000313" key="5">
    <source>
        <dbReference type="Proteomes" id="UP000008311"/>
    </source>
</evidence>
<keyword evidence="5" id="KW-1185">Reference proteome</keyword>
<dbReference type="HAMAP" id="MF_01310">
    <property type="entry name" value="Ribosomal_uS11"/>
    <property type="match status" value="1"/>
</dbReference>
<dbReference type="InParanoid" id="B9RY19"/>
<dbReference type="InterPro" id="IPR036967">
    <property type="entry name" value="Ribosomal_uS11_sf"/>
</dbReference>